<dbReference type="PATRIC" id="fig|1393736.3.peg.3368"/>
<feature type="transmembrane region" description="Helical" evidence="5">
    <location>
        <begin position="272"/>
        <end position="290"/>
    </location>
</feature>
<dbReference type="AlphaFoldDB" id="A0A022PI28"/>
<dbReference type="PANTHER" id="PTHR23514">
    <property type="entry name" value="BYPASS OF STOP CODON PROTEIN 6"/>
    <property type="match status" value="1"/>
</dbReference>
<name>A0A022PI28_9GAMM</name>
<organism evidence="7 8">
    <name type="scientific">Photorhabdus aegyptia</name>
    <dbReference type="NCBI Taxonomy" id="2805098"/>
    <lineage>
        <taxon>Bacteria</taxon>
        <taxon>Pseudomonadati</taxon>
        <taxon>Pseudomonadota</taxon>
        <taxon>Gammaproteobacteria</taxon>
        <taxon>Enterobacterales</taxon>
        <taxon>Morganellaceae</taxon>
        <taxon>Photorhabdus</taxon>
    </lineage>
</organism>
<dbReference type="SUPFAM" id="SSF103473">
    <property type="entry name" value="MFS general substrate transporter"/>
    <property type="match status" value="1"/>
</dbReference>
<proteinExistence type="predicted"/>
<dbReference type="GO" id="GO:0016020">
    <property type="term" value="C:membrane"/>
    <property type="evidence" value="ECO:0007669"/>
    <property type="project" value="UniProtKB-SubCell"/>
</dbReference>
<evidence type="ECO:0000256" key="4">
    <source>
        <dbReference type="ARBA" id="ARBA00023136"/>
    </source>
</evidence>
<dbReference type="CDD" id="cd17393">
    <property type="entry name" value="MFS_MosC_like"/>
    <property type="match status" value="1"/>
</dbReference>
<feature type="transmembrane region" description="Helical" evidence="5">
    <location>
        <begin position="199"/>
        <end position="219"/>
    </location>
</feature>
<evidence type="ECO:0000256" key="1">
    <source>
        <dbReference type="ARBA" id="ARBA00004141"/>
    </source>
</evidence>
<feature type="domain" description="Major facilitator superfamily (MFS) profile" evidence="6">
    <location>
        <begin position="13"/>
        <end position="377"/>
    </location>
</feature>
<keyword evidence="4 5" id="KW-0472">Membrane</keyword>
<comment type="caution">
    <text evidence="7">The sequence shown here is derived from an EMBL/GenBank/DDBJ whole genome shotgun (WGS) entry which is preliminary data.</text>
</comment>
<comment type="subcellular location">
    <subcellularLocation>
        <location evidence="1">Membrane</location>
        <topology evidence="1">Multi-pass membrane protein</topology>
    </subcellularLocation>
</comment>
<keyword evidence="3 5" id="KW-1133">Transmembrane helix</keyword>
<feature type="transmembrane region" description="Helical" evidence="5">
    <location>
        <begin position="142"/>
        <end position="163"/>
    </location>
</feature>
<feature type="transmembrane region" description="Helical" evidence="5">
    <location>
        <begin position="79"/>
        <end position="95"/>
    </location>
</feature>
<dbReference type="Proteomes" id="UP000023464">
    <property type="component" value="Unassembled WGS sequence"/>
</dbReference>
<feature type="transmembrane region" description="Helical" evidence="5">
    <location>
        <begin position="101"/>
        <end position="121"/>
    </location>
</feature>
<accession>A0A022PI28</accession>
<protein>
    <submittedName>
        <fullName evidence="7">Fucose permease</fullName>
    </submittedName>
</protein>
<dbReference type="InterPro" id="IPR020846">
    <property type="entry name" value="MFS_dom"/>
</dbReference>
<dbReference type="Gene3D" id="1.20.1250.20">
    <property type="entry name" value="MFS general substrate transporter like domains"/>
    <property type="match status" value="2"/>
</dbReference>
<keyword evidence="8" id="KW-1185">Reference proteome</keyword>
<feature type="transmembrane region" description="Helical" evidence="5">
    <location>
        <begin position="354"/>
        <end position="378"/>
    </location>
</feature>
<sequence>MSDQNIISLVKQPIMATRAAFFIAGFGLASWAPLIPLAKERLQLDNGAMGLLMLAFGIGSFIMMPIAGMLAARFGCRNIFTLCALVVLVMLPGLSVLPTPLTLACVLFVFGAGIGAMDVVVNIHAVMVEKMARRPIMSGFHALFSLGGIAGAGSVSALLSLGISPLQVMVMALLLIILLLLPVWSGLLNEAEAGNTPFFAVPHGIVILLGFLCFVAYIMEGAMLDWSGILLTSVHNISSHQAGIGYTLFAIAMTSGRFMGDKIIAFYGHRRVFISSALLATSGFILIYSASTATMLGFSFLMIGAGLSNIAPMLFTASGQQKIMPDSLAVAAVSTMGYSGILLGPAIIGGLAHIVTLHGAFACIALLSISLFAGYKLINSSGR</sequence>
<feature type="transmembrane region" description="Helical" evidence="5">
    <location>
        <begin position="50"/>
        <end position="72"/>
    </location>
</feature>
<feature type="transmembrane region" description="Helical" evidence="5">
    <location>
        <begin position="296"/>
        <end position="315"/>
    </location>
</feature>
<dbReference type="PANTHER" id="PTHR23514:SF13">
    <property type="entry name" value="INNER MEMBRANE PROTEIN YBJJ"/>
    <property type="match status" value="1"/>
</dbReference>
<gene>
    <name evidence="7" type="ORF">BA1DRAFT_03299</name>
</gene>
<dbReference type="InterPro" id="IPR051788">
    <property type="entry name" value="MFS_Transporter"/>
</dbReference>
<dbReference type="PROSITE" id="PS50850">
    <property type="entry name" value="MFS"/>
    <property type="match status" value="1"/>
</dbReference>
<dbReference type="Pfam" id="PF07690">
    <property type="entry name" value="MFS_1"/>
    <property type="match status" value="1"/>
</dbReference>
<feature type="transmembrane region" description="Helical" evidence="5">
    <location>
        <begin position="327"/>
        <end position="348"/>
    </location>
</feature>
<evidence type="ECO:0000256" key="5">
    <source>
        <dbReference type="SAM" id="Phobius"/>
    </source>
</evidence>
<dbReference type="GO" id="GO:0022857">
    <property type="term" value="F:transmembrane transporter activity"/>
    <property type="evidence" value="ECO:0007669"/>
    <property type="project" value="InterPro"/>
</dbReference>
<evidence type="ECO:0000256" key="2">
    <source>
        <dbReference type="ARBA" id="ARBA00022692"/>
    </source>
</evidence>
<reference evidence="7 8" key="1">
    <citation type="submission" date="2014-03" db="EMBL/GenBank/DDBJ databases">
        <title>Draft Genome of Photorhabdus luminescens BA1, an Egyptian Isolate.</title>
        <authorList>
            <person name="Ghazal S."/>
            <person name="Hurst S.G.IV."/>
            <person name="Morris K."/>
            <person name="Thomas K."/>
            <person name="Tisa L.S."/>
        </authorList>
    </citation>
    <scope>NUCLEOTIDE SEQUENCE [LARGE SCALE GENOMIC DNA]</scope>
    <source>
        <strain evidence="7 8">BA1</strain>
    </source>
</reference>
<dbReference type="EMBL" id="JFGV01000055">
    <property type="protein sequence ID" value="EYU14170.1"/>
    <property type="molecule type" value="Genomic_DNA"/>
</dbReference>
<dbReference type="RefSeq" id="WP_036781078.1">
    <property type="nucleotide sequence ID" value="NZ_CAWLTM010000060.1"/>
</dbReference>
<dbReference type="InterPro" id="IPR036259">
    <property type="entry name" value="MFS_trans_sf"/>
</dbReference>
<evidence type="ECO:0000313" key="8">
    <source>
        <dbReference type="Proteomes" id="UP000023464"/>
    </source>
</evidence>
<evidence type="ECO:0000256" key="3">
    <source>
        <dbReference type="ARBA" id="ARBA00022989"/>
    </source>
</evidence>
<feature type="transmembrane region" description="Helical" evidence="5">
    <location>
        <begin position="20"/>
        <end position="38"/>
    </location>
</feature>
<keyword evidence="2 5" id="KW-0812">Transmembrane</keyword>
<feature type="transmembrane region" description="Helical" evidence="5">
    <location>
        <begin position="239"/>
        <end position="260"/>
    </location>
</feature>
<evidence type="ECO:0000313" key="7">
    <source>
        <dbReference type="EMBL" id="EYU14170.1"/>
    </source>
</evidence>
<evidence type="ECO:0000259" key="6">
    <source>
        <dbReference type="PROSITE" id="PS50850"/>
    </source>
</evidence>
<dbReference type="InterPro" id="IPR011701">
    <property type="entry name" value="MFS"/>
</dbReference>
<feature type="transmembrane region" description="Helical" evidence="5">
    <location>
        <begin position="169"/>
        <end position="187"/>
    </location>
</feature>